<dbReference type="PROSITE" id="PS52016">
    <property type="entry name" value="TONB_DEPENDENT_REC_3"/>
    <property type="match status" value="1"/>
</dbReference>
<accession>A0ABU1IEH1</accession>
<proteinExistence type="inferred from homology"/>
<dbReference type="NCBIfam" id="TIGR01783">
    <property type="entry name" value="TonB-siderophor"/>
    <property type="match status" value="1"/>
</dbReference>
<keyword evidence="4 14" id="KW-1134">Transmembrane beta strand</keyword>
<dbReference type="Proteomes" id="UP001267710">
    <property type="component" value="Unassembled WGS sequence"/>
</dbReference>
<evidence type="ECO:0000256" key="1">
    <source>
        <dbReference type="ARBA" id="ARBA00004571"/>
    </source>
</evidence>
<keyword evidence="8" id="KW-0408">Iron</keyword>
<evidence type="ECO:0000256" key="4">
    <source>
        <dbReference type="ARBA" id="ARBA00022452"/>
    </source>
</evidence>
<keyword evidence="7 18" id="KW-0732">Signal</keyword>
<keyword evidence="9" id="KW-0406">Ion transport</keyword>
<feature type="signal peptide" evidence="18">
    <location>
        <begin position="1"/>
        <end position="31"/>
    </location>
</feature>
<dbReference type="InterPro" id="IPR039426">
    <property type="entry name" value="TonB-dep_rcpt-like"/>
</dbReference>
<keyword evidence="6 14" id="KW-0812">Transmembrane</keyword>
<organism evidence="20 21">
    <name type="scientific">Paracidovorax wautersii</name>
    <dbReference type="NCBI Taxonomy" id="1177982"/>
    <lineage>
        <taxon>Bacteria</taxon>
        <taxon>Pseudomonadati</taxon>
        <taxon>Pseudomonadota</taxon>
        <taxon>Betaproteobacteria</taxon>
        <taxon>Burkholderiales</taxon>
        <taxon>Comamonadaceae</taxon>
        <taxon>Paracidovorax</taxon>
    </lineage>
</organism>
<feature type="compositionally biased region" description="Low complexity" evidence="17">
    <location>
        <begin position="523"/>
        <end position="533"/>
    </location>
</feature>
<evidence type="ECO:0000256" key="6">
    <source>
        <dbReference type="ARBA" id="ARBA00022692"/>
    </source>
</evidence>
<dbReference type="Gene3D" id="2.170.130.10">
    <property type="entry name" value="TonB-dependent receptor, plug domain"/>
    <property type="match status" value="1"/>
</dbReference>
<comment type="subcellular location">
    <subcellularLocation>
        <location evidence="1 14">Cell outer membrane</location>
        <topology evidence="1 14">Multi-pass membrane protein</topology>
    </subcellularLocation>
</comment>
<keyword evidence="10 16" id="KW-0798">TonB box</keyword>
<evidence type="ECO:0000313" key="20">
    <source>
        <dbReference type="EMBL" id="MDR6214843.1"/>
    </source>
</evidence>
<evidence type="ECO:0000256" key="2">
    <source>
        <dbReference type="ARBA" id="ARBA00009810"/>
    </source>
</evidence>
<evidence type="ECO:0000256" key="18">
    <source>
        <dbReference type="SAM" id="SignalP"/>
    </source>
</evidence>
<dbReference type="CDD" id="cd01347">
    <property type="entry name" value="ligand_gated_channel"/>
    <property type="match status" value="1"/>
</dbReference>
<evidence type="ECO:0000256" key="17">
    <source>
        <dbReference type="SAM" id="MobiDB-lite"/>
    </source>
</evidence>
<comment type="similarity">
    <text evidence="2 14 16">Belongs to the TonB-dependent receptor family.</text>
</comment>
<evidence type="ECO:0000256" key="9">
    <source>
        <dbReference type="ARBA" id="ARBA00023065"/>
    </source>
</evidence>
<evidence type="ECO:0000256" key="12">
    <source>
        <dbReference type="ARBA" id="ARBA00023170"/>
    </source>
</evidence>
<keyword evidence="21" id="KW-1185">Reference proteome</keyword>
<evidence type="ECO:0000256" key="14">
    <source>
        <dbReference type="PROSITE-ProRule" id="PRU01360"/>
    </source>
</evidence>
<dbReference type="SMART" id="SM00965">
    <property type="entry name" value="STN"/>
    <property type="match status" value="1"/>
</dbReference>
<dbReference type="InterPro" id="IPR011662">
    <property type="entry name" value="Secretin/TonB_short_N"/>
</dbReference>
<feature type="short sequence motif" description="TonB C-terminal box" evidence="15">
    <location>
        <begin position="825"/>
        <end position="842"/>
    </location>
</feature>
<evidence type="ECO:0000256" key="3">
    <source>
        <dbReference type="ARBA" id="ARBA00022448"/>
    </source>
</evidence>
<dbReference type="InterPro" id="IPR010917">
    <property type="entry name" value="TonB_rcpt_CS"/>
</dbReference>
<evidence type="ECO:0000256" key="7">
    <source>
        <dbReference type="ARBA" id="ARBA00022729"/>
    </source>
</evidence>
<evidence type="ECO:0000256" key="8">
    <source>
        <dbReference type="ARBA" id="ARBA00023004"/>
    </source>
</evidence>
<dbReference type="Gene3D" id="3.55.50.30">
    <property type="match status" value="1"/>
</dbReference>
<keyword evidence="3 14" id="KW-0813">Transport</keyword>
<evidence type="ECO:0000256" key="5">
    <source>
        <dbReference type="ARBA" id="ARBA00022496"/>
    </source>
</evidence>
<feature type="region of interest" description="Disordered" evidence="17">
    <location>
        <begin position="523"/>
        <end position="542"/>
    </location>
</feature>
<dbReference type="Pfam" id="PF00593">
    <property type="entry name" value="TonB_dep_Rec_b-barrel"/>
    <property type="match status" value="1"/>
</dbReference>
<name>A0ABU1IEH1_9BURK</name>
<sequence>MLSPLFAAACLPRAHRLGAALLCLLAGAAGSATPRADAARAMQPGHPSAPEPAAGAPWFSIPAGPLAQVVAQYAHAAGVALSFDAAPLAARRSPGLQGRFGVEAGFARVLEGSGLQAVRTAAGAYTLRALPTAAAPAPVADSATLDTVTVTAAAPPGPLTDGAGAYAAGSAAVFHTEQPLRRIPQPVTVVTRQLMDDRALTDLRDVLQQAPGIAVDYIDTERITYWSRGHQIDMLQVDGLPVSQNSAAAVFIQPDTAVLDRVEVLRGAAGLLQGAGQPSATVNMVRKRPLPQFQADARVAAGTWGRRRAEADLSGPWNAAGTLRGRIVAAADHKGFAQTAREEERQTLYGVLEADLGPATRLTAGLQHTQLEATGAWGGLPAATNGSPLGLPRSTYLGTDWNRWDRHNQQAFAELEQRWDAGWSTRLRAAHTRFRSDGFKQASFSAASATDPYLVNVSTAVYGGEASDQNAMDFSAQGPFTLFGRTHQLVAGAQVQRVHTTGSAGVWGLAPLSGVDVRTWNPSTSYPETSSTTAGGTPYRSPDTRTAQDSLYGKAHLSLSDRLTAIAGARLTHWRHGVTGQPASGYRVPHELTPYAGLVYDLSPGLSAYASYSEVFSPQNYRAAGGRLLAPVEGRDIEAGLKAQWWEGRADASLSLFRIHQRGRAEQDMGTPTPCLPYYTDSACYRAGGTSRSEGIEAEVAGLLQPGWQLSAGYTYTRTAYLQATPTARAGEPLRSIDPRHALRLFSTYQLRGPLQGWTVGGGARVQSGSYVTVGGTTAHQGGYAVFDALLRYRIDTHLTVQLHVNNLFDKVYFSKFSPNSTYFNNYYGDPRNVMLSVRAQF</sequence>
<dbReference type="InterPro" id="IPR037066">
    <property type="entry name" value="Plug_dom_sf"/>
</dbReference>
<evidence type="ECO:0000256" key="15">
    <source>
        <dbReference type="PROSITE-ProRule" id="PRU10144"/>
    </source>
</evidence>
<evidence type="ECO:0000313" key="21">
    <source>
        <dbReference type="Proteomes" id="UP001267710"/>
    </source>
</evidence>
<keyword evidence="11 14" id="KW-0472">Membrane</keyword>
<evidence type="ECO:0000256" key="16">
    <source>
        <dbReference type="RuleBase" id="RU003357"/>
    </source>
</evidence>
<reference evidence="20 21" key="1">
    <citation type="submission" date="2023-08" db="EMBL/GenBank/DDBJ databases">
        <title>Functional and genomic diversity of the sorghum phyllosphere microbiome.</title>
        <authorList>
            <person name="Shade A."/>
        </authorList>
    </citation>
    <scope>NUCLEOTIDE SEQUENCE [LARGE SCALE GENOMIC DNA]</scope>
    <source>
        <strain evidence="20 21">SORGH_AS_0335</strain>
    </source>
</reference>
<dbReference type="InterPro" id="IPR000531">
    <property type="entry name" value="Beta-barrel_TonB"/>
</dbReference>
<gene>
    <name evidence="20" type="ORF">QE399_002532</name>
</gene>
<feature type="chain" id="PRO_5045924328" evidence="18">
    <location>
        <begin position="32"/>
        <end position="842"/>
    </location>
</feature>
<dbReference type="EMBL" id="JAVIZX010000001">
    <property type="protein sequence ID" value="MDR6214843.1"/>
    <property type="molecule type" value="Genomic_DNA"/>
</dbReference>
<evidence type="ECO:0000256" key="13">
    <source>
        <dbReference type="ARBA" id="ARBA00023237"/>
    </source>
</evidence>
<dbReference type="SUPFAM" id="SSF56935">
    <property type="entry name" value="Porins"/>
    <property type="match status" value="1"/>
</dbReference>
<evidence type="ECO:0000256" key="10">
    <source>
        <dbReference type="ARBA" id="ARBA00023077"/>
    </source>
</evidence>
<dbReference type="Pfam" id="PF07715">
    <property type="entry name" value="Plug"/>
    <property type="match status" value="1"/>
</dbReference>
<dbReference type="InterPro" id="IPR012910">
    <property type="entry name" value="Plug_dom"/>
</dbReference>
<keyword evidence="5" id="KW-0410">Iron transport</keyword>
<evidence type="ECO:0000259" key="19">
    <source>
        <dbReference type="SMART" id="SM00965"/>
    </source>
</evidence>
<dbReference type="RefSeq" id="WP_309829152.1">
    <property type="nucleotide sequence ID" value="NZ_JAVIZX010000001.1"/>
</dbReference>
<feature type="domain" description="Secretin/TonB short N-terminal" evidence="19">
    <location>
        <begin position="79"/>
        <end position="130"/>
    </location>
</feature>
<dbReference type="Gene3D" id="2.40.170.20">
    <property type="entry name" value="TonB-dependent receptor, beta-barrel domain"/>
    <property type="match status" value="1"/>
</dbReference>
<protein>
    <submittedName>
        <fullName evidence="20">Outer membrane receptor for ferric coprogen and ferric-rhodotorulic acid</fullName>
    </submittedName>
</protein>
<dbReference type="InterPro" id="IPR010105">
    <property type="entry name" value="TonB_sidphr_rcpt"/>
</dbReference>
<keyword evidence="12 20" id="KW-0675">Receptor</keyword>
<dbReference type="InterPro" id="IPR036942">
    <property type="entry name" value="Beta-barrel_TonB_sf"/>
</dbReference>
<evidence type="ECO:0000256" key="11">
    <source>
        <dbReference type="ARBA" id="ARBA00023136"/>
    </source>
</evidence>
<dbReference type="PANTHER" id="PTHR32552">
    <property type="entry name" value="FERRICHROME IRON RECEPTOR-RELATED"/>
    <property type="match status" value="1"/>
</dbReference>
<keyword evidence="13 14" id="KW-0998">Cell outer membrane</keyword>
<comment type="caution">
    <text evidence="20">The sequence shown here is derived from an EMBL/GenBank/DDBJ whole genome shotgun (WGS) entry which is preliminary data.</text>
</comment>
<dbReference type="PROSITE" id="PS01156">
    <property type="entry name" value="TONB_DEPENDENT_REC_2"/>
    <property type="match status" value="1"/>
</dbReference>
<dbReference type="PANTHER" id="PTHR32552:SF74">
    <property type="entry name" value="HYDROXAMATE SIDEROPHORE RECEPTOR FHUE"/>
    <property type="match status" value="1"/>
</dbReference>